<dbReference type="PROSITE" id="PS51257">
    <property type="entry name" value="PROKAR_LIPOPROTEIN"/>
    <property type="match status" value="1"/>
</dbReference>
<name>A0ABR8PVE4_9CLOT</name>
<evidence type="ECO:0000313" key="4">
    <source>
        <dbReference type="EMBL" id="MBD7912141.1"/>
    </source>
</evidence>
<evidence type="ECO:0000259" key="3">
    <source>
        <dbReference type="Pfam" id="PF07007"/>
    </source>
</evidence>
<dbReference type="Gene3D" id="1.20.1270.180">
    <property type="match status" value="1"/>
</dbReference>
<keyword evidence="5" id="KW-1185">Reference proteome</keyword>
<dbReference type="RefSeq" id="WP_191769090.1">
    <property type="nucleotide sequence ID" value="NZ_JACSRA010000019.1"/>
</dbReference>
<feature type="chain" id="PRO_5047249269" evidence="2">
    <location>
        <begin position="22"/>
        <end position="187"/>
    </location>
</feature>
<accession>A0ABR8PVE4</accession>
<feature type="compositionally biased region" description="Basic and acidic residues" evidence="1">
    <location>
        <begin position="49"/>
        <end position="60"/>
    </location>
</feature>
<sequence length="187" mass="21120">MKKIIAIIMVMLIALTSVSCGKDKNETKNEETIAESTESNDNNEAAGGKSEKNSGSDSKETSTNNTKVNGKKSIYKEKLDKIQEGLKDLDSLYKGNTVEMKSAANQEYERWDKALNEIYTELKKDLSKSDMSKLEKEELQWIKDKEDKAKKAAAEFKGGTAENLTYTESLVQSTKERCYELVEKYMK</sequence>
<feature type="domain" description="Lysozyme inhibitor LprI-like N-terminal" evidence="3">
    <location>
        <begin position="95"/>
        <end position="181"/>
    </location>
</feature>
<feature type="region of interest" description="Disordered" evidence="1">
    <location>
        <begin position="23"/>
        <end position="69"/>
    </location>
</feature>
<dbReference type="Pfam" id="PF07007">
    <property type="entry name" value="LprI"/>
    <property type="match status" value="1"/>
</dbReference>
<feature type="signal peptide" evidence="2">
    <location>
        <begin position="1"/>
        <end position="21"/>
    </location>
</feature>
<feature type="compositionally biased region" description="Polar residues" evidence="1">
    <location>
        <begin position="34"/>
        <end position="43"/>
    </location>
</feature>
<organism evidence="4 5">
    <name type="scientific">Clostridium cibarium</name>
    <dbReference type="NCBI Taxonomy" id="2762247"/>
    <lineage>
        <taxon>Bacteria</taxon>
        <taxon>Bacillati</taxon>
        <taxon>Bacillota</taxon>
        <taxon>Clostridia</taxon>
        <taxon>Eubacteriales</taxon>
        <taxon>Clostridiaceae</taxon>
        <taxon>Clostridium</taxon>
    </lineage>
</organism>
<protein>
    <submittedName>
        <fullName evidence="4">DUF1311 domain-containing protein</fullName>
    </submittedName>
</protein>
<evidence type="ECO:0000313" key="5">
    <source>
        <dbReference type="Proteomes" id="UP000627781"/>
    </source>
</evidence>
<dbReference type="Proteomes" id="UP000627781">
    <property type="component" value="Unassembled WGS sequence"/>
</dbReference>
<dbReference type="PANTHER" id="PTHR39176:SF1">
    <property type="entry name" value="PERIPLASMIC PROTEIN"/>
    <property type="match status" value="1"/>
</dbReference>
<gene>
    <name evidence="4" type="ORF">H9661_12315</name>
</gene>
<keyword evidence="2" id="KW-0732">Signal</keyword>
<dbReference type="PANTHER" id="PTHR39176">
    <property type="entry name" value="PERIPLASMIC PROTEIN-RELATED"/>
    <property type="match status" value="1"/>
</dbReference>
<dbReference type="InterPro" id="IPR009739">
    <property type="entry name" value="LprI-like_N"/>
</dbReference>
<comment type="caution">
    <text evidence="4">The sequence shown here is derived from an EMBL/GenBank/DDBJ whole genome shotgun (WGS) entry which is preliminary data.</text>
</comment>
<evidence type="ECO:0000256" key="1">
    <source>
        <dbReference type="SAM" id="MobiDB-lite"/>
    </source>
</evidence>
<dbReference type="EMBL" id="JACSRA010000019">
    <property type="protein sequence ID" value="MBD7912141.1"/>
    <property type="molecule type" value="Genomic_DNA"/>
</dbReference>
<reference evidence="4 5" key="1">
    <citation type="submission" date="2020-08" db="EMBL/GenBank/DDBJ databases">
        <title>A Genomic Blueprint of the Chicken Gut Microbiome.</title>
        <authorList>
            <person name="Gilroy R."/>
            <person name="Ravi A."/>
            <person name="Getino M."/>
            <person name="Pursley I."/>
            <person name="Horton D.L."/>
            <person name="Alikhan N.-F."/>
            <person name="Baker D."/>
            <person name="Gharbi K."/>
            <person name="Hall N."/>
            <person name="Watson M."/>
            <person name="Adriaenssens E.M."/>
            <person name="Foster-Nyarko E."/>
            <person name="Jarju S."/>
            <person name="Secka A."/>
            <person name="Antonio M."/>
            <person name="Oren A."/>
            <person name="Chaudhuri R."/>
            <person name="La Ragione R.M."/>
            <person name="Hildebrand F."/>
            <person name="Pallen M.J."/>
        </authorList>
    </citation>
    <scope>NUCLEOTIDE SEQUENCE [LARGE SCALE GENOMIC DNA]</scope>
    <source>
        <strain evidence="4 5">Sa3CVN1</strain>
    </source>
</reference>
<evidence type="ECO:0000256" key="2">
    <source>
        <dbReference type="SAM" id="SignalP"/>
    </source>
</evidence>
<proteinExistence type="predicted"/>